<organism evidence="2 3">
    <name type="scientific">Chenggangzhangella methanolivorans</name>
    <dbReference type="NCBI Taxonomy" id="1437009"/>
    <lineage>
        <taxon>Bacteria</taxon>
        <taxon>Pseudomonadati</taxon>
        <taxon>Pseudomonadota</taxon>
        <taxon>Alphaproteobacteria</taxon>
        <taxon>Hyphomicrobiales</taxon>
        <taxon>Methylopilaceae</taxon>
        <taxon>Chenggangzhangella</taxon>
    </lineage>
</organism>
<reference evidence="2" key="1">
    <citation type="submission" date="2021-08" db="EMBL/GenBank/DDBJ databases">
        <authorList>
            <person name="Zhang H."/>
            <person name="Xu M."/>
            <person name="Yu Z."/>
            <person name="Yang L."/>
            <person name="Cai Y."/>
        </authorList>
    </citation>
    <scope>NUCLEOTIDE SEQUENCE</scope>
    <source>
        <strain evidence="2">CHL1</strain>
    </source>
</reference>
<keyword evidence="1" id="KW-1133">Transmembrane helix</keyword>
<dbReference type="InterPro" id="IPR036259">
    <property type="entry name" value="MFS_trans_sf"/>
</dbReference>
<dbReference type="EMBL" id="CP081869">
    <property type="protein sequence ID" value="QZO01299.1"/>
    <property type="molecule type" value="Genomic_DNA"/>
</dbReference>
<sequence length="338" mass="34198">MTSSDTVAQACACDAAPRSTPSVQPPAEALTSLWIVAGLAMAPAVAQGFGRFAYALVLPAMRDDLGWSWADAGAMGAANAIGYLIGAIVAAGLAQRYGAKRVFSVSLAASAIAIAAAALASDYWAQGALRLAAGVSSGVAFVVGGALAAAAASGAARPGRRPCSASMWRASAWASRSRRSPFRPSSPRPAGAAAGSLGLLSVLAALLAAPAVRRTPAPAMRTSGGRRGLDLRPILPVFVAYGLLGAGYIAYATFVVAHLKAELGFGAVEISAFWTVLGLSIVAFTFLWGSVLGRLRGGLGLIATTSIMMAASRSSFSSRLGPAPMCRPFCSARPASPR</sequence>
<dbReference type="Pfam" id="PF06779">
    <property type="entry name" value="MFS_4"/>
    <property type="match status" value="2"/>
</dbReference>
<keyword evidence="3" id="KW-1185">Reference proteome</keyword>
<dbReference type="SUPFAM" id="SSF103473">
    <property type="entry name" value="MFS general substrate transporter"/>
    <property type="match status" value="1"/>
</dbReference>
<feature type="transmembrane region" description="Helical" evidence="1">
    <location>
        <begin position="233"/>
        <end position="259"/>
    </location>
</feature>
<dbReference type="Proteomes" id="UP000825701">
    <property type="component" value="Chromosome"/>
</dbReference>
<keyword evidence="1" id="KW-0812">Transmembrane</keyword>
<accession>A0A9E6RDG1</accession>
<evidence type="ECO:0000313" key="2">
    <source>
        <dbReference type="EMBL" id="QZO01299.1"/>
    </source>
</evidence>
<dbReference type="GO" id="GO:0005886">
    <property type="term" value="C:plasma membrane"/>
    <property type="evidence" value="ECO:0007669"/>
    <property type="project" value="TreeGrafter"/>
</dbReference>
<feature type="transmembrane region" description="Helical" evidence="1">
    <location>
        <begin position="131"/>
        <end position="152"/>
    </location>
</feature>
<gene>
    <name evidence="2" type="ORF">K6K41_07325</name>
</gene>
<name>A0A9E6RDG1_9HYPH</name>
<feature type="transmembrane region" description="Helical" evidence="1">
    <location>
        <begin position="33"/>
        <end position="57"/>
    </location>
</feature>
<dbReference type="KEGG" id="cmet:K6K41_07325"/>
<feature type="transmembrane region" description="Helical" evidence="1">
    <location>
        <begin position="271"/>
        <end position="292"/>
    </location>
</feature>
<feature type="transmembrane region" description="Helical" evidence="1">
    <location>
        <begin position="103"/>
        <end position="124"/>
    </location>
</feature>
<protein>
    <submittedName>
        <fullName evidence="2">YbfB/YjiJ family MFS transporter</fullName>
    </submittedName>
</protein>
<dbReference type="PANTHER" id="PTHR23537">
    <property type="match status" value="1"/>
</dbReference>
<evidence type="ECO:0000256" key="1">
    <source>
        <dbReference type="SAM" id="Phobius"/>
    </source>
</evidence>
<feature type="transmembrane region" description="Helical" evidence="1">
    <location>
        <begin position="190"/>
        <end position="212"/>
    </location>
</feature>
<proteinExistence type="predicted"/>
<dbReference type="Gene3D" id="1.20.1250.20">
    <property type="entry name" value="MFS general substrate transporter like domains"/>
    <property type="match status" value="1"/>
</dbReference>
<dbReference type="InterPro" id="IPR010645">
    <property type="entry name" value="MFS_4"/>
</dbReference>
<evidence type="ECO:0000313" key="3">
    <source>
        <dbReference type="Proteomes" id="UP000825701"/>
    </source>
</evidence>
<dbReference type="AlphaFoldDB" id="A0A9E6RDG1"/>
<keyword evidence="1" id="KW-0472">Membrane</keyword>
<dbReference type="PANTHER" id="PTHR23537:SF1">
    <property type="entry name" value="SUGAR TRANSPORTER"/>
    <property type="match status" value="1"/>
</dbReference>
<dbReference type="RefSeq" id="WP_261404554.1">
    <property type="nucleotide sequence ID" value="NZ_CP081869.1"/>
</dbReference>
<feature type="transmembrane region" description="Helical" evidence="1">
    <location>
        <begin position="69"/>
        <end position="91"/>
    </location>
</feature>